<dbReference type="GO" id="GO:0000271">
    <property type="term" value="P:polysaccharide biosynthetic process"/>
    <property type="evidence" value="ECO:0007669"/>
    <property type="project" value="InterPro"/>
</dbReference>
<dbReference type="GO" id="GO:0051287">
    <property type="term" value="F:NAD binding"/>
    <property type="evidence" value="ECO:0007669"/>
    <property type="project" value="InterPro"/>
</dbReference>
<sequence length="425" mass="46106">MQSIEDVRLAVVGLGYVGLPLAVAFGRHFDTVGYDIDQRRVGELKQGRDRTLETSAEEIAAAGRLSFASAPADIAGCNVYIVTVPTPVDEANRPALDAVEAASRMVGGMLKRGDTVIYESTVYPGTTEEVCVPILEQASGLRFNEDFFCGYSPERINPGDRQRRLETITKVTSGSTAEAADFVDRLYARIIEAGTHRAPSIKVAEAAKVIENTQRDVNIALVNELAMIFNMMGVDTRDVLDAAGTKWNFLPFTPGLVGGHCIGVDPYYLTHKATVLGYHPELILTARRINSRMGLHVAHQVLRLMAGKRIHVVDSRILVLGLTFKEDCPDLRNTRVGEIIRELQASHAHVDVYDPLADADEAQAELGIRLIDAPRAGDYDAVILAVPHRAFVEGGIGTVRGYGKPGCVVYDVKSVLGAEGVDGRL</sequence>
<dbReference type="SUPFAM" id="SSF48179">
    <property type="entry name" value="6-phosphogluconate dehydrogenase C-terminal domain-like"/>
    <property type="match status" value="1"/>
</dbReference>
<dbReference type="Pfam" id="PF03720">
    <property type="entry name" value="UDPG_MGDP_dh_C"/>
    <property type="match status" value="1"/>
</dbReference>
<organism evidence="6 8">
    <name type="scientific">Marilutibacter maris</name>
    <dbReference type="NCBI Taxonomy" id="1605891"/>
    <lineage>
        <taxon>Bacteria</taxon>
        <taxon>Pseudomonadati</taxon>
        <taxon>Pseudomonadota</taxon>
        <taxon>Gammaproteobacteria</taxon>
        <taxon>Lysobacterales</taxon>
        <taxon>Lysobacteraceae</taxon>
        <taxon>Marilutibacter</taxon>
    </lineage>
</organism>
<dbReference type="PIRSF" id="PIRSF000124">
    <property type="entry name" value="UDPglc_GDPman_dh"/>
    <property type="match status" value="1"/>
</dbReference>
<dbReference type="Pfam" id="PF00984">
    <property type="entry name" value="UDPG_MGDP_dh"/>
    <property type="match status" value="1"/>
</dbReference>
<dbReference type="InterPro" id="IPR008927">
    <property type="entry name" value="6-PGluconate_DH-like_C_sf"/>
</dbReference>
<proteinExistence type="inferred from homology"/>
<dbReference type="SUPFAM" id="SSF52413">
    <property type="entry name" value="UDP-glucose/GDP-mannose dehydrogenase C-terminal domain"/>
    <property type="match status" value="1"/>
</dbReference>
<evidence type="ECO:0000313" key="6">
    <source>
        <dbReference type="EMBL" id="AWV07756.1"/>
    </source>
</evidence>
<dbReference type="PANTHER" id="PTHR43491">
    <property type="entry name" value="UDP-N-ACETYL-D-MANNOSAMINE DEHYDROGENASE"/>
    <property type="match status" value="1"/>
</dbReference>
<reference evidence="6 8" key="1">
    <citation type="submission" date="2018-05" db="EMBL/GenBank/DDBJ databases">
        <title>The complete genome of Lysobacter maris HZ9B, a marine bacterium antagonistic against terrestrial plant pathogens.</title>
        <authorList>
            <person name="Zhang X.-Q."/>
        </authorList>
    </citation>
    <scope>NUCLEOTIDE SEQUENCE [LARGE SCALE GENOMIC DNA]</scope>
    <source>
        <strain evidence="6 8">HZ9B</strain>
    </source>
</reference>
<dbReference type="GO" id="GO:0016628">
    <property type="term" value="F:oxidoreductase activity, acting on the CH-CH group of donors, NAD or NADP as acceptor"/>
    <property type="evidence" value="ECO:0007669"/>
    <property type="project" value="InterPro"/>
</dbReference>
<dbReference type="KEGG" id="lmb:C9I47_2073"/>
<evidence type="ECO:0000313" key="7">
    <source>
        <dbReference type="EMBL" id="KAB8172510.1"/>
    </source>
</evidence>
<keyword evidence="3" id="KW-0520">NAD</keyword>
<evidence type="ECO:0000256" key="2">
    <source>
        <dbReference type="ARBA" id="ARBA00023002"/>
    </source>
</evidence>
<dbReference type="SUPFAM" id="SSF51735">
    <property type="entry name" value="NAD(P)-binding Rossmann-fold domains"/>
    <property type="match status" value="1"/>
</dbReference>
<keyword evidence="8" id="KW-1185">Reference proteome</keyword>
<dbReference type="Gene3D" id="3.40.50.720">
    <property type="entry name" value="NAD(P)-binding Rossmann-like Domain"/>
    <property type="match status" value="2"/>
</dbReference>
<evidence type="ECO:0000256" key="1">
    <source>
        <dbReference type="ARBA" id="ARBA00006601"/>
    </source>
</evidence>
<dbReference type="PIRSF" id="PIRSF500136">
    <property type="entry name" value="UDP_ManNAc_DH"/>
    <property type="match status" value="1"/>
</dbReference>
<dbReference type="InterPro" id="IPR036291">
    <property type="entry name" value="NAD(P)-bd_dom_sf"/>
</dbReference>
<name>A0A2U9T4T6_9GAMM</name>
<accession>A0A2U9T4T6</accession>
<evidence type="ECO:0000256" key="3">
    <source>
        <dbReference type="ARBA" id="ARBA00023027"/>
    </source>
</evidence>
<dbReference type="AlphaFoldDB" id="A0A2U9T4T6"/>
<dbReference type="RefSeq" id="WP_111266842.1">
    <property type="nucleotide sequence ID" value="NZ_CP029843.1"/>
</dbReference>
<dbReference type="NCBIfam" id="TIGR03026">
    <property type="entry name" value="NDP-sugDHase"/>
    <property type="match status" value="1"/>
</dbReference>
<dbReference type="Proteomes" id="UP000320431">
    <property type="component" value="Unassembled WGS sequence"/>
</dbReference>
<dbReference type="EMBL" id="VICD02000253">
    <property type="protein sequence ID" value="KAB8172510.1"/>
    <property type="molecule type" value="Genomic_DNA"/>
</dbReference>
<dbReference type="PANTHER" id="PTHR43491:SF2">
    <property type="entry name" value="UDP-N-ACETYL-D-MANNOSAMINE DEHYDROGENASE"/>
    <property type="match status" value="1"/>
</dbReference>
<dbReference type="InterPro" id="IPR014026">
    <property type="entry name" value="UDP-Glc/GDP-Man_DH_dimer"/>
</dbReference>
<dbReference type="InterPro" id="IPR028359">
    <property type="entry name" value="UDP_ManNAc/GlcNAc_DH"/>
</dbReference>
<dbReference type="OrthoDB" id="9803238at2"/>
<keyword evidence="2" id="KW-0560">Oxidoreductase</keyword>
<dbReference type="InterPro" id="IPR014027">
    <property type="entry name" value="UDP-Glc/GDP-Man_DH_C"/>
</dbReference>
<dbReference type="EMBL" id="CP029843">
    <property type="protein sequence ID" value="AWV07756.1"/>
    <property type="molecule type" value="Genomic_DNA"/>
</dbReference>
<evidence type="ECO:0000256" key="4">
    <source>
        <dbReference type="PIRNR" id="PIRNR000124"/>
    </source>
</evidence>
<comment type="similarity">
    <text evidence="1 4">Belongs to the UDP-glucose/GDP-mannose dehydrogenase family.</text>
</comment>
<protein>
    <submittedName>
        <fullName evidence="7">Nucleotide sugar dehydrogenase</fullName>
    </submittedName>
    <submittedName>
        <fullName evidence="6">Vi polysaccharide biosynthesis protein VipA/TviB</fullName>
    </submittedName>
</protein>
<dbReference type="InterPro" id="IPR036220">
    <property type="entry name" value="UDP-Glc/GDP-Man_DH_C_sf"/>
</dbReference>
<feature type="domain" description="UDP-glucose/GDP-mannose dehydrogenase C-terminal" evidence="5">
    <location>
        <begin position="318"/>
        <end position="418"/>
    </location>
</feature>
<dbReference type="SMART" id="SM00984">
    <property type="entry name" value="UDPG_MGDP_dh_C"/>
    <property type="match status" value="1"/>
</dbReference>
<dbReference type="InterPro" id="IPR001732">
    <property type="entry name" value="UDP-Glc/GDP-Man_DH_N"/>
</dbReference>
<evidence type="ECO:0000313" key="9">
    <source>
        <dbReference type="Proteomes" id="UP000320431"/>
    </source>
</evidence>
<evidence type="ECO:0000313" key="8">
    <source>
        <dbReference type="Proteomes" id="UP000249447"/>
    </source>
</evidence>
<dbReference type="InterPro" id="IPR017476">
    <property type="entry name" value="UDP-Glc/GDP-Man"/>
</dbReference>
<dbReference type="Proteomes" id="UP000249447">
    <property type="component" value="Chromosome"/>
</dbReference>
<dbReference type="Pfam" id="PF03721">
    <property type="entry name" value="UDPG_MGDP_dh_N"/>
    <property type="match status" value="1"/>
</dbReference>
<gene>
    <name evidence="6" type="ORF">C9I47_2073</name>
    <name evidence="7" type="ORF">FKV24_014585</name>
</gene>
<evidence type="ECO:0000259" key="5">
    <source>
        <dbReference type="SMART" id="SM00984"/>
    </source>
</evidence>
<dbReference type="GO" id="GO:0016616">
    <property type="term" value="F:oxidoreductase activity, acting on the CH-OH group of donors, NAD or NADP as acceptor"/>
    <property type="evidence" value="ECO:0007669"/>
    <property type="project" value="InterPro"/>
</dbReference>
<reference evidence="7 9" key="2">
    <citation type="submission" date="2019-10" db="EMBL/GenBank/DDBJ databases">
        <title>Lysobacter alkalisoli sp. nov., isolated from saline-alkaline soil.</title>
        <authorList>
            <person name="Sun J.-Q."/>
        </authorList>
    </citation>
    <scope>NUCLEOTIDE SEQUENCE [LARGE SCALE GENOMIC DNA]</scope>
    <source>
        <strain evidence="7 9">KCTC 42381</strain>
    </source>
</reference>